<sequence>MWKTDRGAREGASIEDSGGGAAQNGDKGGCYFGSDLQQPVWQEMGLAAKAVKQGLLKNQQRGCSGMDFFRTIQIQAKYMHAENHHIQANMQLGGGGRRESTRCTIPMLQAISENLKLSNMQINHINSDHFMPVDIYLRLLVCNFFRWTATN</sequence>
<organism evidence="1">
    <name type="scientific">Triticum urartu</name>
    <name type="common">Red wild einkorn</name>
    <name type="synonym">Crithodium urartu</name>
    <dbReference type="NCBI Taxonomy" id="4572"/>
    <lineage>
        <taxon>Eukaryota</taxon>
        <taxon>Viridiplantae</taxon>
        <taxon>Streptophyta</taxon>
        <taxon>Embryophyta</taxon>
        <taxon>Tracheophyta</taxon>
        <taxon>Spermatophyta</taxon>
        <taxon>Magnoliopsida</taxon>
        <taxon>Liliopsida</taxon>
        <taxon>Poales</taxon>
        <taxon>Poaceae</taxon>
        <taxon>BOP clade</taxon>
        <taxon>Pooideae</taxon>
        <taxon>Triticodae</taxon>
        <taxon>Triticeae</taxon>
        <taxon>Triticinae</taxon>
        <taxon>Triticum</taxon>
    </lineage>
</organism>
<gene>
    <name evidence="1" type="ORF">TRIUR3_19066</name>
</gene>
<evidence type="ECO:0000313" key="1">
    <source>
        <dbReference type="EMBL" id="EMS53812.1"/>
    </source>
</evidence>
<dbReference type="OMA" id="QAKYMHA"/>
<proteinExistence type="predicted"/>
<reference evidence="1" key="1">
    <citation type="journal article" date="2013" name="Nature">
        <title>Draft genome of the wheat A-genome progenitor Triticum urartu.</title>
        <authorList>
            <person name="Ling H.Q."/>
            <person name="Zhao S."/>
            <person name="Liu D."/>
            <person name="Wang J."/>
            <person name="Sun H."/>
            <person name="Zhang C."/>
            <person name="Fan H."/>
            <person name="Li D."/>
            <person name="Dong L."/>
            <person name="Tao Y."/>
            <person name="Gao C."/>
            <person name="Wu H."/>
            <person name="Li Y."/>
            <person name="Cui Y."/>
            <person name="Guo X."/>
            <person name="Zheng S."/>
            <person name="Wang B."/>
            <person name="Yu K."/>
            <person name="Liang Q."/>
            <person name="Yang W."/>
            <person name="Lou X."/>
            <person name="Chen J."/>
            <person name="Feng M."/>
            <person name="Jian J."/>
            <person name="Zhang X."/>
            <person name="Luo G."/>
            <person name="Jiang Y."/>
            <person name="Liu J."/>
            <person name="Wang Z."/>
            <person name="Sha Y."/>
            <person name="Zhang B."/>
            <person name="Wu H."/>
            <person name="Tang D."/>
            <person name="Shen Q."/>
            <person name="Xue P."/>
            <person name="Zou S."/>
            <person name="Wang X."/>
            <person name="Liu X."/>
            <person name="Wang F."/>
            <person name="Yang Y."/>
            <person name="An X."/>
            <person name="Dong Z."/>
            <person name="Zhang K."/>
            <person name="Zhang X."/>
            <person name="Luo M.C."/>
            <person name="Dvorak J."/>
            <person name="Tong Y."/>
            <person name="Wang J."/>
            <person name="Yang H."/>
            <person name="Li Z."/>
            <person name="Wang D."/>
            <person name="Zhang A."/>
            <person name="Wang J."/>
        </authorList>
    </citation>
    <scope>NUCLEOTIDE SEQUENCE</scope>
</reference>
<dbReference type="EMBL" id="KD189675">
    <property type="protein sequence ID" value="EMS53812.1"/>
    <property type="molecule type" value="Genomic_DNA"/>
</dbReference>
<accession>M7Z1K9</accession>
<dbReference type="AlphaFoldDB" id="M7Z1K9"/>
<protein>
    <submittedName>
        <fullName evidence="1">Uncharacterized protein</fullName>
    </submittedName>
</protein>
<name>M7Z1K9_TRIUA</name>